<feature type="region of interest" description="Disordered" evidence="1">
    <location>
        <begin position="1"/>
        <end position="72"/>
    </location>
</feature>
<dbReference type="AlphaFoldDB" id="A0A5N6P8Y0"/>
<comment type="caution">
    <text evidence="2">The sequence shown here is derived from an EMBL/GenBank/DDBJ whole genome shotgun (WGS) entry which is preliminary data.</text>
</comment>
<protein>
    <submittedName>
        <fullName evidence="2">Uncharacterized protein</fullName>
    </submittedName>
</protein>
<evidence type="ECO:0000313" key="3">
    <source>
        <dbReference type="Proteomes" id="UP000326396"/>
    </source>
</evidence>
<keyword evidence="3" id="KW-1185">Reference proteome</keyword>
<proteinExistence type="predicted"/>
<organism evidence="2 3">
    <name type="scientific">Mikania micrantha</name>
    <name type="common">bitter vine</name>
    <dbReference type="NCBI Taxonomy" id="192012"/>
    <lineage>
        <taxon>Eukaryota</taxon>
        <taxon>Viridiplantae</taxon>
        <taxon>Streptophyta</taxon>
        <taxon>Embryophyta</taxon>
        <taxon>Tracheophyta</taxon>
        <taxon>Spermatophyta</taxon>
        <taxon>Magnoliopsida</taxon>
        <taxon>eudicotyledons</taxon>
        <taxon>Gunneridae</taxon>
        <taxon>Pentapetalae</taxon>
        <taxon>asterids</taxon>
        <taxon>campanulids</taxon>
        <taxon>Asterales</taxon>
        <taxon>Asteraceae</taxon>
        <taxon>Asteroideae</taxon>
        <taxon>Heliantheae alliance</taxon>
        <taxon>Eupatorieae</taxon>
        <taxon>Mikania</taxon>
    </lineage>
</organism>
<feature type="compositionally biased region" description="Basic and acidic residues" evidence="1">
    <location>
        <begin position="111"/>
        <end position="123"/>
    </location>
</feature>
<reference evidence="2 3" key="1">
    <citation type="submission" date="2019-05" db="EMBL/GenBank/DDBJ databases">
        <title>Mikania micrantha, genome provides insights into the molecular mechanism of rapid growth.</title>
        <authorList>
            <person name="Liu B."/>
        </authorList>
    </citation>
    <scope>NUCLEOTIDE SEQUENCE [LARGE SCALE GENOMIC DNA]</scope>
    <source>
        <strain evidence="2">NLD-2019</strain>
        <tissue evidence="2">Leaf</tissue>
    </source>
</reference>
<evidence type="ECO:0000313" key="2">
    <source>
        <dbReference type="EMBL" id="KAD5961528.1"/>
    </source>
</evidence>
<dbReference type="EMBL" id="SZYD01000006">
    <property type="protein sequence ID" value="KAD5961528.1"/>
    <property type="molecule type" value="Genomic_DNA"/>
</dbReference>
<dbReference type="Proteomes" id="UP000326396">
    <property type="component" value="Linkage Group LG14"/>
</dbReference>
<accession>A0A5N6P8Y0</accession>
<feature type="compositionally biased region" description="Basic and acidic residues" evidence="1">
    <location>
        <begin position="33"/>
        <end position="51"/>
    </location>
</feature>
<evidence type="ECO:0000256" key="1">
    <source>
        <dbReference type="SAM" id="MobiDB-lite"/>
    </source>
</evidence>
<sequence>MELEGRFITSKDDRLPIESGIGPEIELDPSSRVCKDDNFPKKRDVVGEERSSSSSSSEVVGEERRSGSSLGLERNEIEWLHGKCLTQKILKKKPKKGTNKECQTHNQNWKIDIREEISNGKQE</sequence>
<gene>
    <name evidence="2" type="ORF">E3N88_13001</name>
</gene>
<feature type="region of interest" description="Disordered" evidence="1">
    <location>
        <begin position="92"/>
        <end position="123"/>
    </location>
</feature>
<name>A0A5N6P8Y0_9ASTR</name>